<dbReference type="EMBL" id="CAJGYO010000008">
    <property type="protein sequence ID" value="CAD6248839.1"/>
    <property type="molecule type" value="Genomic_DNA"/>
</dbReference>
<keyword evidence="3" id="KW-1185">Reference proteome</keyword>
<feature type="region of interest" description="Disordered" evidence="1">
    <location>
        <begin position="115"/>
        <end position="174"/>
    </location>
</feature>
<evidence type="ECO:0000313" key="2">
    <source>
        <dbReference type="EMBL" id="CAD6248839.1"/>
    </source>
</evidence>
<proteinExistence type="predicted"/>
<feature type="compositionally biased region" description="Pro residues" evidence="1">
    <location>
        <begin position="42"/>
        <end position="59"/>
    </location>
</feature>
<evidence type="ECO:0000256" key="1">
    <source>
        <dbReference type="SAM" id="MobiDB-lite"/>
    </source>
</evidence>
<name>A0A811PX56_9POAL</name>
<organism evidence="2 3">
    <name type="scientific">Miscanthus lutarioriparius</name>
    <dbReference type="NCBI Taxonomy" id="422564"/>
    <lineage>
        <taxon>Eukaryota</taxon>
        <taxon>Viridiplantae</taxon>
        <taxon>Streptophyta</taxon>
        <taxon>Embryophyta</taxon>
        <taxon>Tracheophyta</taxon>
        <taxon>Spermatophyta</taxon>
        <taxon>Magnoliopsida</taxon>
        <taxon>Liliopsida</taxon>
        <taxon>Poales</taxon>
        <taxon>Poaceae</taxon>
        <taxon>PACMAD clade</taxon>
        <taxon>Panicoideae</taxon>
        <taxon>Andropogonodae</taxon>
        <taxon>Andropogoneae</taxon>
        <taxon>Saccharinae</taxon>
        <taxon>Miscanthus</taxon>
    </lineage>
</organism>
<sequence>MAATPASRNHHAKQRQPYPLPTDPSKHVRRRLTASIRTAASQPPPVLPLPRLRPPPPAPSGGLTASVRTVAALCPAFGQLRRRPARAPPACTLPRTRDAACRAPMRHAAPTPLGRAIAPQQRPPASGHLPHGASSSHTPAAATGARTAASAARWRREAPSALRGRPVRWGQQNI</sequence>
<protein>
    <submittedName>
        <fullName evidence="2">Uncharacterized protein</fullName>
    </submittedName>
</protein>
<feature type="region of interest" description="Disordered" evidence="1">
    <location>
        <begin position="1"/>
        <end position="64"/>
    </location>
</feature>
<comment type="caution">
    <text evidence="2">The sequence shown here is derived from an EMBL/GenBank/DDBJ whole genome shotgun (WGS) entry which is preliminary data.</text>
</comment>
<dbReference type="Proteomes" id="UP000604825">
    <property type="component" value="Unassembled WGS sequence"/>
</dbReference>
<feature type="compositionally biased region" description="Low complexity" evidence="1">
    <location>
        <begin position="139"/>
        <end position="152"/>
    </location>
</feature>
<accession>A0A811PX56</accession>
<dbReference type="AlphaFoldDB" id="A0A811PX56"/>
<reference evidence="2" key="1">
    <citation type="submission" date="2020-10" db="EMBL/GenBank/DDBJ databases">
        <authorList>
            <person name="Han B."/>
            <person name="Lu T."/>
            <person name="Zhao Q."/>
            <person name="Huang X."/>
            <person name="Zhao Y."/>
        </authorList>
    </citation>
    <scope>NUCLEOTIDE SEQUENCE</scope>
</reference>
<gene>
    <name evidence="2" type="ORF">NCGR_LOCUS32722</name>
</gene>
<evidence type="ECO:0000313" key="3">
    <source>
        <dbReference type="Proteomes" id="UP000604825"/>
    </source>
</evidence>